<evidence type="ECO:0000256" key="1">
    <source>
        <dbReference type="ARBA" id="ARBA00011047"/>
    </source>
</evidence>
<dbReference type="PANTHER" id="PTHR15323:SF6">
    <property type="entry name" value="CELL DIVISION CYCLE PROTEIN 123 HOMOLOG"/>
    <property type="match status" value="1"/>
</dbReference>
<dbReference type="PANTHER" id="PTHR15323">
    <property type="entry name" value="D123 PROTEIN"/>
    <property type="match status" value="1"/>
</dbReference>
<dbReference type="AlphaFoldDB" id="A0A978VY15"/>
<feature type="transmembrane region" description="Helical" evidence="2">
    <location>
        <begin position="278"/>
        <end position="297"/>
    </location>
</feature>
<comment type="caution">
    <text evidence="3">The sequence shown here is derived from an EMBL/GenBank/DDBJ whole genome shotgun (WGS) entry which is preliminary data.</text>
</comment>
<dbReference type="EMBL" id="JAEACU010000001">
    <property type="protein sequence ID" value="KAH7544599.1"/>
    <property type="molecule type" value="Genomic_DNA"/>
</dbReference>
<protein>
    <recommendedName>
        <fullName evidence="5">Cell division cycle protein 123 homolog</fullName>
    </recommendedName>
</protein>
<keyword evidence="2" id="KW-0472">Membrane</keyword>
<evidence type="ECO:0000313" key="3">
    <source>
        <dbReference type="EMBL" id="KAH7544599.1"/>
    </source>
</evidence>
<organism evidence="3 4">
    <name type="scientific">Ziziphus jujuba var. spinosa</name>
    <dbReference type="NCBI Taxonomy" id="714518"/>
    <lineage>
        <taxon>Eukaryota</taxon>
        <taxon>Viridiplantae</taxon>
        <taxon>Streptophyta</taxon>
        <taxon>Embryophyta</taxon>
        <taxon>Tracheophyta</taxon>
        <taxon>Spermatophyta</taxon>
        <taxon>Magnoliopsida</taxon>
        <taxon>eudicotyledons</taxon>
        <taxon>Gunneridae</taxon>
        <taxon>Pentapetalae</taxon>
        <taxon>rosids</taxon>
        <taxon>fabids</taxon>
        <taxon>Rosales</taxon>
        <taxon>Rhamnaceae</taxon>
        <taxon>Paliureae</taxon>
        <taxon>Ziziphus</taxon>
    </lineage>
</organism>
<gene>
    <name evidence="3" type="ORF">FEM48_Zijuj01G0002800</name>
</gene>
<keyword evidence="2" id="KW-1133">Transmembrane helix</keyword>
<dbReference type="GO" id="GO:0005737">
    <property type="term" value="C:cytoplasm"/>
    <property type="evidence" value="ECO:0007669"/>
    <property type="project" value="TreeGrafter"/>
</dbReference>
<dbReference type="Proteomes" id="UP000813462">
    <property type="component" value="Unassembled WGS sequence"/>
</dbReference>
<evidence type="ECO:0000313" key="4">
    <source>
        <dbReference type="Proteomes" id="UP000813462"/>
    </source>
</evidence>
<keyword evidence="2" id="KW-0812">Transmembrane</keyword>
<evidence type="ECO:0008006" key="5">
    <source>
        <dbReference type="Google" id="ProtNLM"/>
    </source>
</evidence>
<dbReference type="InterPro" id="IPR009772">
    <property type="entry name" value="CDC123"/>
</dbReference>
<reference evidence="3" key="1">
    <citation type="journal article" date="2021" name="Front. Plant Sci.">
        <title>Chromosome-Scale Genome Assembly for Chinese Sour Jujube and Insights Into Its Genome Evolution and Domestication Signature.</title>
        <authorList>
            <person name="Shen L.-Y."/>
            <person name="Luo H."/>
            <person name="Wang X.-L."/>
            <person name="Wang X.-M."/>
            <person name="Qiu X.-J."/>
            <person name="Liu H."/>
            <person name="Zhou S.-S."/>
            <person name="Jia K.-H."/>
            <person name="Nie S."/>
            <person name="Bao Y.-T."/>
            <person name="Zhang R.-G."/>
            <person name="Yun Q.-Z."/>
            <person name="Chai Y.-H."/>
            <person name="Lu J.-Y."/>
            <person name="Li Y."/>
            <person name="Zhao S.-W."/>
            <person name="Mao J.-F."/>
            <person name="Jia S.-G."/>
            <person name="Mao Y.-M."/>
        </authorList>
    </citation>
    <scope>NUCLEOTIDE SEQUENCE</scope>
    <source>
        <strain evidence="3">AT0</strain>
        <tissue evidence="3">Leaf</tissue>
    </source>
</reference>
<sequence>MPDSGMVPKVQIRVYENPNSSASTILRRLPEFTIRTRKRTIRFQKEDPKEESVPPPSFPELELEIKDESLSLIICATPMIPAHTPLHPDPKVSSLRFVNGTHLFDPTWNFTALSRIGIWLGICQREVTTFYPALLENKSNLRVLIREFFVEHVKHGFEYQDYTFDVYVTRDERVKIVDFNPWGVFTLPLLFDWEELEKKVIREKEEGEEESGVELRIVESQCGVGPGLKTAVPHGYLDASPVSDGVDDFMLNSVENKDFEILVQADVDWCPMVKSSELLLGLLLVLLIYSGLMLSWLSRKSNKTWIRVDGILVNYVTLFRDNLAESDWTLNWNPRQSNKLAVKIAKFSLLNGCIFAL</sequence>
<comment type="similarity">
    <text evidence="1">Belongs to the CDC123 family.</text>
</comment>
<name>A0A978VY15_ZIZJJ</name>
<evidence type="ECO:0000256" key="2">
    <source>
        <dbReference type="SAM" id="Phobius"/>
    </source>
</evidence>
<accession>A0A978VY15</accession>
<dbReference type="Pfam" id="PF07065">
    <property type="entry name" value="D123"/>
    <property type="match status" value="1"/>
</dbReference>
<proteinExistence type="inferred from homology"/>